<keyword evidence="1" id="KW-0808">Transferase</keyword>
<dbReference type="EMBL" id="JACDUS010000004">
    <property type="protein sequence ID" value="MBA2881498.1"/>
    <property type="molecule type" value="Genomic_DNA"/>
</dbReference>
<evidence type="ECO:0000313" key="2">
    <source>
        <dbReference type="Proteomes" id="UP000525298"/>
    </source>
</evidence>
<dbReference type="AlphaFoldDB" id="A0A7W0C982"/>
<keyword evidence="1" id="KW-0418">Kinase</keyword>
<evidence type="ECO:0000313" key="1">
    <source>
        <dbReference type="EMBL" id="MBA2881498.1"/>
    </source>
</evidence>
<sequence length="284" mass="32849">MEQAITSSGTLTEPWSSQAVFLARDLCVLRTKIKQLQQEQEHVTQQKRLMEQMTSLLASMLDYNSKSLNQMAAQVHTFFDTLGGHSAFLKAELSEELLQSFRASLLLRIRRSQFQMREIRTTIINLPRADDELPQPTDVNQILKKILIRLCSNHDSKIKVRPSLDERITPQKYPPKACHEAFKALLAWRLELAARQGERSRFHVRTKQLSQYIEISLWDNGGSLTDEQIKNLYDPLYSLNKKPQRLAWAVHCLEIIIGGHVFFHDEDNSMHNSRMIILLPLTCQ</sequence>
<reference evidence="1 2" key="1">
    <citation type="submission" date="2020-07" db="EMBL/GenBank/DDBJ databases">
        <title>Genomic Encyclopedia of Type Strains, Phase IV (KMG-IV): sequencing the most valuable type-strain genomes for metagenomic binning, comparative biology and taxonomic classification.</title>
        <authorList>
            <person name="Goeker M."/>
        </authorList>
    </citation>
    <scope>NUCLEOTIDE SEQUENCE [LARGE SCALE GENOMIC DNA]</scope>
    <source>
        <strain evidence="1 2">DSM 17721</strain>
    </source>
</reference>
<dbReference type="SUPFAM" id="SSF55874">
    <property type="entry name" value="ATPase domain of HSP90 chaperone/DNA topoisomerase II/histidine kinase"/>
    <property type="match status" value="1"/>
</dbReference>
<keyword evidence="2" id="KW-1185">Reference proteome</keyword>
<protein>
    <submittedName>
        <fullName evidence="1">Signal transduction histidine kinase</fullName>
    </submittedName>
</protein>
<accession>A0A7W0C982</accession>
<proteinExistence type="predicted"/>
<organism evidence="1 2">
    <name type="scientific">Desulfosalsimonas propionicica</name>
    <dbReference type="NCBI Taxonomy" id="332175"/>
    <lineage>
        <taxon>Bacteria</taxon>
        <taxon>Pseudomonadati</taxon>
        <taxon>Thermodesulfobacteriota</taxon>
        <taxon>Desulfobacteria</taxon>
        <taxon>Desulfobacterales</taxon>
        <taxon>Desulfosalsimonadaceae</taxon>
        <taxon>Desulfosalsimonas</taxon>
    </lineage>
</organism>
<dbReference type="InterPro" id="IPR036890">
    <property type="entry name" value="HATPase_C_sf"/>
</dbReference>
<comment type="caution">
    <text evidence="1">The sequence shown here is derived from an EMBL/GenBank/DDBJ whole genome shotgun (WGS) entry which is preliminary data.</text>
</comment>
<gene>
    <name evidence="1" type="ORF">HNR65_001825</name>
</gene>
<dbReference type="Proteomes" id="UP000525298">
    <property type="component" value="Unassembled WGS sequence"/>
</dbReference>
<name>A0A7W0C982_9BACT</name>
<dbReference type="GO" id="GO:0016301">
    <property type="term" value="F:kinase activity"/>
    <property type="evidence" value="ECO:0007669"/>
    <property type="project" value="UniProtKB-KW"/>
</dbReference>